<evidence type="ECO:0000313" key="2">
    <source>
        <dbReference type="Proteomes" id="UP000254866"/>
    </source>
</evidence>
<proteinExistence type="predicted"/>
<dbReference type="EMBL" id="NPIC01000011">
    <property type="protein sequence ID" value="RDL32035.1"/>
    <property type="molecule type" value="Genomic_DNA"/>
</dbReference>
<evidence type="ECO:0000313" key="1">
    <source>
        <dbReference type="EMBL" id="RDL32035.1"/>
    </source>
</evidence>
<accession>A0A370TCS5</accession>
<organism evidence="1 2">
    <name type="scientific">Venustampulla echinocandica</name>
    <dbReference type="NCBI Taxonomy" id="2656787"/>
    <lineage>
        <taxon>Eukaryota</taxon>
        <taxon>Fungi</taxon>
        <taxon>Dikarya</taxon>
        <taxon>Ascomycota</taxon>
        <taxon>Pezizomycotina</taxon>
        <taxon>Leotiomycetes</taxon>
        <taxon>Helotiales</taxon>
        <taxon>Pleuroascaceae</taxon>
        <taxon>Venustampulla</taxon>
    </lineage>
</organism>
<gene>
    <name evidence="1" type="ORF">BP5553_09437</name>
</gene>
<sequence>MAMKPENPDFTYYYLGLPGNPKLLARSSTIPWEGIPIVDTPGGHEGPRGQAAKLAFVITHHPLRGKLDNGLRDNIRHVLATMQPCRWISVDYLRIGYNEVEQNNPVVILVTAEEDQVPRAEAERVVGAISSECRRADLPDVEVEVKEGRRAELAGGLPSDEPLIHPIDYPLVGASIAIAQKHTTVLGGCGTLGGYVLIDGKVMGLTNHHVAFGSSRLEAFPTQDEAPAGVSYTILQPAGKDIETKASLLKHHIKILEKDLARALVSTTRNPASYQQRISDVKRELQSLMEWTPEKSTLGKRWRSSGIRIRNGAKDRRFRLDWP</sequence>
<dbReference type="OrthoDB" id="3563428at2759"/>
<name>A0A370TCS5_9HELO</name>
<dbReference type="GeneID" id="43602286"/>
<protein>
    <submittedName>
        <fullName evidence="1">Uncharacterized protein</fullName>
    </submittedName>
</protein>
<reference evidence="1 2" key="1">
    <citation type="journal article" date="2018" name="IMA Fungus">
        <title>IMA Genome-F 9: Draft genome sequence of Annulohypoxylon stygium, Aspergillus mulundensis, Berkeleyomyces basicola (syn. Thielaviopsis basicola), Ceratocystis smalleyi, two Cercospora beticola strains, Coleophoma cylindrospora, Fusarium fracticaudum, Phialophora cf. hyalina, and Morchella septimelata.</title>
        <authorList>
            <person name="Wingfield B.D."/>
            <person name="Bills G.F."/>
            <person name="Dong Y."/>
            <person name="Huang W."/>
            <person name="Nel W.J."/>
            <person name="Swalarsk-Parry B.S."/>
            <person name="Vaghefi N."/>
            <person name="Wilken P.M."/>
            <person name="An Z."/>
            <person name="de Beer Z.W."/>
            <person name="De Vos L."/>
            <person name="Chen L."/>
            <person name="Duong T.A."/>
            <person name="Gao Y."/>
            <person name="Hammerbacher A."/>
            <person name="Kikkert J.R."/>
            <person name="Li Y."/>
            <person name="Li H."/>
            <person name="Li K."/>
            <person name="Li Q."/>
            <person name="Liu X."/>
            <person name="Ma X."/>
            <person name="Naidoo K."/>
            <person name="Pethybridge S.J."/>
            <person name="Sun J."/>
            <person name="Steenkamp E.T."/>
            <person name="van der Nest M.A."/>
            <person name="van Wyk S."/>
            <person name="Wingfield M.J."/>
            <person name="Xiong C."/>
            <person name="Yue Q."/>
            <person name="Zhang X."/>
        </authorList>
    </citation>
    <scope>NUCLEOTIDE SEQUENCE [LARGE SCALE GENOMIC DNA]</scope>
    <source>
        <strain evidence="1 2">BP 5553</strain>
    </source>
</reference>
<keyword evidence="2" id="KW-1185">Reference proteome</keyword>
<dbReference type="AlphaFoldDB" id="A0A370TCS5"/>
<comment type="caution">
    <text evidence="1">The sequence shown here is derived from an EMBL/GenBank/DDBJ whole genome shotgun (WGS) entry which is preliminary data.</text>
</comment>
<dbReference type="RefSeq" id="XP_031865967.1">
    <property type="nucleotide sequence ID" value="XM_032018060.1"/>
</dbReference>
<dbReference type="Proteomes" id="UP000254866">
    <property type="component" value="Unassembled WGS sequence"/>
</dbReference>